<dbReference type="GO" id="GO:0030154">
    <property type="term" value="P:cell differentiation"/>
    <property type="evidence" value="ECO:0000318"/>
    <property type="project" value="GO_Central"/>
</dbReference>
<dbReference type="GeneID" id="20206896"/>
<dbReference type="KEGG" id="hro:HELRODRAFT_178672"/>
<feature type="region of interest" description="Disordered" evidence="1">
    <location>
        <begin position="1"/>
        <end position="44"/>
    </location>
</feature>
<organism evidence="3 4">
    <name type="scientific">Helobdella robusta</name>
    <name type="common">Californian leech</name>
    <dbReference type="NCBI Taxonomy" id="6412"/>
    <lineage>
        <taxon>Eukaryota</taxon>
        <taxon>Metazoa</taxon>
        <taxon>Spiralia</taxon>
        <taxon>Lophotrochozoa</taxon>
        <taxon>Annelida</taxon>
        <taxon>Clitellata</taxon>
        <taxon>Hirudinea</taxon>
        <taxon>Rhynchobdellida</taxon>
        <taxon>Glossiphoniidae</taxon>
        <taxon>Helobdella</taxon>
    </lineage>
</organism>
<dbReference type="Proteomes" id="UP000015101">
    <property type="component" value="Unassembled WGS sequence"/>
</dbReference>
<evidence type="ECO:0000313" key="3">
    <source>
        <dbReference type="EnsemblMetazoa" id="HelroP178672"/>
    </source>
</evidence>
<dbReference type="HOGENOM" id="CLU_977532_0_0_1"/>
<feature type="compositionally biased region" description="Basic and acidic residues" evidence="1">
    <location>
        <begin position="1"/>
        <end position="27"/>
    </location>
</feature>
<evidence type="ECO:0008006" key="5">
    <source>
        <dbReference type="Google" id="ProtNLM"/>
    </source>
</evidence>
<dbReference type="InterPro" id="IPR050140">
    <property type="entry name" value="SRY-related_HMG-box_TF-like"/>
</dbReference>
<keyword evidence="4" id="KW-1185">Reference proteome</keyword>
<reference evidence="3" key="3">
    <citation type="submission" date="2015-06" db="UniProtKB">
        <authorList>
            <consortium name="EnsemblMetazoa"/>
        </authorList>
    </citation>
    <scope>IDENTIFICATION</scope>
</reference>
<dbReference type="SUPFAM" id="SSF47095">
    <property type="entry name" value="HMG-box"/>
    <property type="match status" value="1"/>
</dbReference>
<dbReference type="EnsemblMetazoa" id="HelroT178672">
    <property type="protein sequence ID" value="HelroP178672"/>
    <property type="gene ID" value="HelroG178672"/>
</dbReference>
<dbReference type="EMBL" id="AMQM01006526">
    <property type="status" value="NOT_ANNOTATED_CDS"/>
    <property type="molecule type" value="Genomic_DNA"/>
</dbReference>
<dbReference type="GO" id="GO:0005634">
    <property type="term" value="C:nucleus"/>
    <property type="evidence" value="ECO:0000318"/>
    <property type="project" value="GO_Central"/>
</dbReference>
<dbReference type="InterPro" id="IPR036910">
    <property type="entry name" value="HMG_box_dom_sf"/>
</dbReference>
<gene>
    <name evidence="3" type="primary">20206896</name>
    <name evidence="2" type="ORF">HELRODRAFT_178672</name>
</gene>
<dbReference type="CTD" id="20206896"/>
<evidence type="ECO:0000313" key="2">
    <source>
        <dbReference type="EMBL" id="ESN96872.1"/>
    </source>
</evidence>
<dbReference type="GO" id="GO:0045944">
    <property type="term" value="P:positive regulation of transcription by RNA polymerase II"/>
    <property type="evidence" value="ECO:0000318"/>
    <property type="project" value="GO_Central"/>
</dbReference>
<dbReference type="GO" id="GO:0000978">
    <property type="term" value="F:RNA polymerase II cis-regulatory region sequence-specific DNA binding"/>
    <property type="evidence" value="ECO:0000318"/>
    <property type="project" value="GO_Central"/>
</dbReference>
<accession>T1FDJ7</accession>
<sequence>MWKQLPKEEREFYKKEAEKEKHSKDNPGYKYRPKRRSNTLKVRPKKAKFNLYSHSQLQNAVNDNRAPQQQQPPLHHEQLPHQQIPFLTNPFYPMTYSTGSQPLQLQLQQPQQQTDFYTNPSYQATFQTQFSIFKLKHLFPQFTFKSVTFLMQHVKYFRFAKRFSGVEAPRKLFTKEGDPEKLESCDNENILSGLKSQCRERMVQLKRVRKTHLMMVAVIRNAKVLQTTFITPHWKSQPLPVDPLKMRVTVLLLASAFCVVLSVSGELEADKYFILRQNMFETSLF</sequence>
<proteinExistence type="predicted"/>
<dbReference type="InParanoid" id="T1FDJ7"/>
<dbReference type="PANTHER" id="PTHR10270">
    <property type="entry name" value="SOX TRANSCRIPTION FACTOR"/>
    <property type="match status" value="1"/>
</dbReference>
<feature type="compositionally biased region" description="Basic residues" evidence="1">
    <location>
        <begin position="31"/>
        <end position="44"/>
    </location>
</feature>
<evidence type="ECO:0000313" key="4">
    <source>
        <dbReference type="Proteomes" id="UP000015101"/>
    </source>
</evidence>
<dbReference type="GO" id="GO:0001228">
    <property type="term" value="F:DNA-binding transcription activator activity, RNA polymerase II-specific"/>
    <property type="evidence" value="ECO:0000318"/>
    <property type="project" value="GO_Central"/>
</dbReference>
<dbReference type="PANTHER" id="PTHR10270:SF161">
    <property type="entry name" value="SEX-DETERMINING REGION Y PROTEIN"/>
    <property type="match status" value="1"/>
</dbReference>
<protein>
    <recommendedName>
        <fullName evidence="5">HMG box domain-containing protein</fullName>
    </recommendedName>
</protein>
<reference evidence="2 4" key="2">
    <citation type="journal article" date="2013" name="Nature">
        <title>Insights into bilaterian evolution from three spiralian genomes.</title>
        <authorList>
            <person name="Simakov O."/>
            <person name="Marletaz F."/>
            <person name="Cho S.J."/>
            <person name="Edsinger-Gonzales E."/>
            <person name="Havlak P."/>
            <person name="Hellsten U."/>
            <person name="Kuo D.H."/>
            <person name="Larsson T."/>
            <person name="Lv J."/>
            <person name="Arendt D."/>
            <person name="Savage R."/>
            <person name="Osoegawa K."/>
            <person name="de Jong P."/>
            <person name="Grimwood J."/>
            <person name="Chapman J.A."/>
            <person name="Shapiro H."/>
            <person name="Aerts A."/>
            <person name="Otillar R.P."/>
            <person name="Terry A.Y."/>
            <person name="Boore J.L."/>
            <person name="Grigoriev I.V."/>
            <person name="Lindberg D.R."/>
            <person name="Seaver E.C."/>
            <person name="Weisblat D.A."/>
            <person name="Putnam N.H."/>
            <person name="Rokhsar D.S."/>
        </authorList>
    </citation>
    <scope>NUCLEOTIDE SEQUENCE</scope>
</reference>
<reference evidence="4" key="1">
    <citation type="submission" date="2012-12" db="EMBL/GenBank/DDBJ databases">
        <authorList>
            <person name="Hellsten U."/>
            <person name="Grimwood J."/>
            <person name="Chapman J.A."/>
            <person name="Shapiro H."/>
            <person name="Aerts A."/>
            <person name="Otillar R.P."/>
            <person name="Terry A.Y."/>
            <person name="Boore J.L."/>
            <person name="Simakov O."/>
            <person name="Marletaz F."/>
            <person name="Cho S.-J."/>
            <person name="Edsinger-Gonzales E."/>
            <person name="Havlak P."/>
            <person name="Kuo D.-H."/>
            <person name="Larsson T."/>
            <person name="Lv J."/>
            <person name="Arendt D."/>
            <person name="Savage R."/>
            <person name="Osoegawa K."/>
            <person name="de Jong P."/>
            <person name="Lindberg D.R."/>
            <person name="Seaver E.C."/>
            <person name="Weisblat D.A."/>
            <person name="Putnam N.H."/>
            <person name="Grigoriev I.V."/>
            <person name="Rokhsar D.S."/>
        </authorList>
    </citation>
    <scope>NUCLEOTIDE SEQUENCE</scope>
</reference>
<evidence type="ECO:0000256" key="1">
    <source>
        <dbReference type="SAM" id="MobiDB-lite"/>
    </source>
</evidence>
<dbReference type="Gene3D" id="1.10.30.10">
    <property type="entry name" value="High mobility group box domain"/>
    <property type="match status" value="1"/>
</dbReference>
<dbReference type="EMBL" id="KB097487">
    <property type="protein sequence ID" value="ESN96872.1"/>
    <property type="molecule type" value="Genomic_DNA"/>
</dbReference>
<dbReference type="RefSeq" id="XP_009025012.1">
    <property type="nucleotide sequence ID" value="XM_009026764.1"/>
</dbReference>
<dbReference type="AlphaFoldDB" id="T1FDJ7"/>
<name>T1FDJ7_HELRO</name>